<evidence type="ECO:0000313" key="1">
    <source>
        <dbReference type="EMBL" id="GAB69352.1"/>
    </source>
</evidence>
<dbReference type="EMBL" id="DF157106">
    <property type="protein sequence ID" value="GAB69352.1"/>
    <property type="molecule type" value="Genomic_DNA"/>
</dbReference>
<proteinExistence type="predicted"/>
<evidence type="ECO:0000313" key="2">
    <source>
        <dbReference type="Proteomes" id="UP000006319"/>
    </source>
</evidence>
<dbReference type="GeneID" id="14695736"/>
<dbReference type="Proteomes" id="UP000006319">
    <property type="component" value="Chromosome 14"/>
</dbReference>
<organism evidence="1 2">
    <name type="scientific">Plasmodium cynomolgi (strain B)</name>
    <dbReference type="NCBI Taxonomy" id="1120755"/>
    <lineage>
        <taxon>Eukaryota</taxon>
        <taxon>Sar</taxon>
        <taxon>Alveolata</taxon>
        <taxon>Apicomplexa</taxon>
        <taxon>Aconoidasida</taxon>
        <taxon>Haemosporida</taxon>
        <taxon>Plasmodiidae</taxon>
        <taxon>Plasmodium</taxon>
        <taxon>Plasmodium (Plasmodium)</taxon>
    </lineage>
</organism>
<dbReference type="PhylomeDB" id="K6VIY6"/>
<keyword evidence="2" id="KW-1185">Reference proteome</keyword>
<dbReference type="KEGG" id="pcy:PCYB_147800"/>
<accession>K6VIY6</accession>
<dbReference type="VEuPathDB" id="PlasmoDB:PCYB_147800"/>
<sequence>MFLFSKTFTFSVLIWTWQYYREVLFYYTLKNSSTFSLICTIIKNGNIYECLNNYTFLNISPSLSASNDKGSALSNSLNKKCDRILNERTNDEGEIQDQFKNLQNSINKLFGGVDNNLAEKLSTLSNDDNFKKQFNELMQNNVFQTQLKNLLQDKNFMKHLNALKNNKHFQKNAFNQMNGDDSDHEDIDPLQYYNNLKEYLDEL</sequence>
<dbReference type="AlphaFoldDB" id="K6VIY6"/>
<dbReference type="OrthoDB" id="380619at2759"/>
<name>K6VIY6_PLACD</name>
<dbReference type="RefSeq" id="XP_004225299.1">
    <property type="nucleotide sequence ID" value="XM_004225251.1"/>
</dbReference>
<gene>
    <name evidence="1" type="ORF">PCYB_147800</name>
</gene>
<reference evidence="1 2" key="1">
    <citation type="journal article" date="2012" name="Nat. Genet.">
        <title>Plasmodium cynomolgi genome sequences provide insight into Plasmodium vivax and the monkey malaria clade.</title>
        <authorList>
            <person name="Tachibana S."/>
            <person name="Sullivan S.A."/>
            <person name="Kawai S."/>
            <person name="Nakamura S."/>
            <person name="Kim H.R."/>
            <person name="Goto N."/>
            <person name="Arisue N."/>
            <person name="Palacpac N.M.Q."/>
            <person name="Honma H."/>
            <person name="Yagi M."/>
            <person name="Tougan T."/>
            <person name="Katakai Y."/>
            <person name="Kaneko O."/>
            <person name="Mita T."/>
            <person name="Kita K."/>
            <person name="Yasutomi Y."/>
            <person name="Sutton P.L."/>
            <person name="Shakhbatyan R."/>
            <person name="Horii T."/>
            <person name="Yasunaga T."/>
            <person name="Barnwell J.W."/>
            <person name="Escalante A.A."/>
            <person name="Carlton J.M."/>
            <person name="Tanabe K."/>
        </authorList>
    </citation>
    <scope>NUCLEOTIDE SEQUENCE [LARGE SCALE GENOMIC DNA]</scope>
    <source>
        <strain evidence="1 2">B</strain>
    </source>
</reference>
<evidence type="ECO:0008006" key="3">
    <source>
        <dbReference type="Google" id="ProtNLM"/>
    </source>
</evidence>
<protein>
    <recommendedName>
        <fullName evidence="3">Pv-fam-d protein</fullName>
    </recommendedName>
</protein>